<dbReference type="PANTHER" id="PTHR13647:SF4">
    <property type="entry name" value="INSULIN-LIKE PEPTIDE 1-RELATED"/>
    <property type="match status" value="1"/>
</dbReference>
<dbReference type="GO" id="GO:0005576">
    <property type="term" value="C:extracellular region"/>
    <property type="evidence" value="ECO:0007669"/>
    <property type="project" value="UniProtKB-SubCell"/>
</dbReference>
<keyword evidence="7" id="KW-0812">Transmembrane</keyword>
<keyword evidence="10" id="KW-1185">Reference proteome</keyword>
<dbReference type="CDD" id="cd04366">
    <property type="entry name" value="IlGF_insulin_bombyxin_like"/>
    <property type="match status" value="1"/>
</dbReference>
<protein>
    <recommendedName>
        <fullName evidence="8">Insulin-like domain-containing protein</fullName>
    </recommendedName>
</protein>
<dbReference type="VEuPathDB" id="VectorBase:AMAM006455"/>
<evidence type="ECO:0000256" key="4">
    <source>
        <dbReference type="ARBA" id="ARBA00022729"/>
    </source>
</evidence>
<keyword evidence="7" id="KW-1133">Transmembrane helix</keyword>
<evidence type="ECO:0000313" key="10">
    <source>
        <dbReference type="Proteomes" id="UP000075901"/>
    </source>
</evidence>
<evidence type="ECO:0000256" key="3">
    <source>
        <dbReference type="ARBA" id="ARBA00022685"/>
    </source>
</evidence>
<dbReference type="InterPro" id="IPR036438">
    <property type="entry name" value="Insulin-like_sf"/>
</dbReference>
<evidence type="ECO:0000256" key="6">
    <source>
        <dbReference type="RuleBase" id="RU000406"/>
    </source>
</evidence>
<reference evidence="10" key="1">
    <citation type="submission" date="2013-09" db="EMBL/GenBank/DDBJ databases">
        <title>The Genome Sequence of Anopheles maculatus species B.</title>
        <authorList>
            <consortium name="The Broad Institute Genomics Platform"/>
            <person name="Neafsey D.E."/>
            <person name="Besansky N."/>
            <person name="Howell P."/>
            <person name="Walton C."/>
            <person name="Young S.K."/>
            <person name="Zeng Q."/>
            <person name="Gargeya S."/>
            <person name="Fitzgerald M."/>
            <person name="Haas B."/>
            <person name="Abouelleil A."/>
            <person name="Allen A.W."/>
            <person name="Alvarado L."/>
            <person name="Arachchi H.M."/>
            <person name="Berlin A.M."/>
            <person name="Chapman S.B."/>
            <person name="Gainer-Dewar J."/>
            <person name="Goldberg J."/>
            <person name="Griggs A."/>
            <person name="Gujja S."/>
            <person name="Hansen M."/>
            <person name="Howarth C."/>
            <person name="Imamovic A."/>
            <person name="Ireland A."/>
            <person name="Larimer J."/>
            <person name="McCowan C."/>
            <person name="Murphy C."/>
            <person name="Pearson M."/>
            <person name="Poon T.W."/>
            <person name="Priest M."/>
            <person name="Roberts A."/>
            <person name="Saif S."/>
            <person name="Shea T."/>
            <person name="Sisk P."/>
            <person name="Sykes S."/>
            <person name="Wortman J."/>
            <person name="Nusbaum C."/>
            <person name="Birren B."/>
        </authorList>
    </citation>
    <scope>NUCLEOTIDE SEQUENCE [LARGE SCALE GENOMIC DNA]</scope>
    <source>
        <strain evidence="10">maculatus3</strain>
    </source>
</reference>
<dbReference type="Pfam" id="PF00049">
    <property type="entry name" value="Insulin"/>
    <property type="match status" value="1"/>
</dbReference>
<proteinExistence type="inferred from homology"/>
<evidence type="ECO:0000256" key="5">
    <source>
        <dbReference type="ARBA" id="ARBA00023157"/>
    </source>
</evidence>
<comment type="similarity">
    <text evidence="1 6">Belongs to the insulin family.</text>
</comment>
<keyword evidence="3" id="KW-0165">Cleavage on pair of basic residues</keyword>
<dbReference type="PANTHER" id="PTHR13647">
    <property type="entry name" value="INSULIN-LIKE PEPTIDE 2-RELATED"/>
    <property type="match status" value="1"/>
</dbReference>
<evidence type="ECO:0000256" key="7">
    <source>
        <dbReference type="SAM" id="Phobius"/>
    </source>
</evidence>
<sequence>MKDPRGYVNVACLIVLIAGAGSLPTIKAKRYCGNQLASALTMLCVEYYTLEDLRKNTVGFYPQMSANQFTSQSGEWSGENYNENEFKRNFNVVPQYNALDAVDDEMTAEWFKKKPFHRFTVPHISARVRRDVATECCREDCSMSQLLSYCKVVAPGILSD</sequence>
<comment type="subcellular location">
    <subcellularLocation>
        <location evidence="6">Secreted</location>
    </subcellularLocation>
</comment>
<comment type="subunit">
    <text evidence="2">Heterodimer of a B chain and an A chain linked by two disulfide bonds.</text>
</comment>
<keyword evidence="5" id="KW-1015">Disulfide bond</keyword>
<feature type="transmembrane region" description="Helical" evidence="7">
    <location>
        <begin position="6"/>
        <end position="26"/>
    </location>
</feature>
<dbReference type="SUPFAM" id="SSF56994">
    <property type="entry name" value="Insulin-like"/>
    <property type="match status" value="1"/>
</dbReference>
<name>A0A182SGS0_9DIPT</name>
<accession>A0A182SGS0</accession>
<dbReference type="Gene3D" id="1.10.100.10">
    <property type="entry name" value="Insulin-like"/>
    <property type="match status" value="1"/>
</dbReference>
<dbReference type="Proteomes" id="UP000075901">
    <property type="component" value="Unassembled WGS sequence"/>
</dbReference>
<evidence type="ECO:0000313" key="9">
    <source>
        <dbReference type="EnsemblMetazoa" id="AMAM006455-PA"/>
    </source>
</evidence>
<dbReference type="GO" id="GO:0005179">
    <property type="term" value="F:hormone activity"/>
    <property type="evidence" value="ECO:0007669"/>
    <property type="project" value="InterPro"/>
</dbReference>
<dbReference type="InterPro" id="IPR016179">
    <property type="entry name" value="Insulin-like"/>
</dbReference>
<evidence type="ECO:0000256" key="1">
    <source>
        <dbReference type="ARBA" id="ARBA00009034"/>
    </source>
</evidence>
<dbReference type="SMART" id="SM00078">
    <property type="entry name" value="IlGF"/>
    <property type="match status" value="1"/>
</dbReference>
<evidence type="ECO:0000256" key="2">
    <source>
        <dbReference type="ARBA" id="ARBA00011207"/>
    </source>
</evidence>
<dbReference type="PROSITE" id="PS00262">
    <property type="entry name" value="INSULIN"/>
    <property type="match status" value="1"/>
</dbReference>
<feature type="domain" description="Insulin-like" evidence="8">
    <location>
        <begin position="29"/>
        <end position="150"/>
    </location>
</feature>
<keyword evidence="7" id="KW-0472">Membrane</keyword>
<reference evidence="9" key="2">
    <citation type="submission" date="2020-05" db="UniProtKB">
        <authorList>
            <consortium name="EnsemblMetazoa"/>
        </authorList>
    </citation>
    <scope>IDENTIFICATION</scope>
    <source>
        <strain evidence="9">maculatus3</strain>
    </source>
</reference>
<dbReference type="AlphaFoldDB" id="A0A182SGS0"/>
<dbReference type="InterPro" id="IPR022352">
    <property type="entry name" value="Ins/IGF/rlx"/>
</dbReference>
<keyword evidence="4" id="KW-0732">Signal</keyword>
<evidence type="ECO:0000259" key="8">
    <source>
        <dbReference type="SMART" id="SM00078"/>
    </source>
</evidence>
<organism evidence="9 10">
    <name type="scientific">Anopheles maculatus</name>
    <dbReference type="NCBI Taxonomy" id="74869"/>
    <lineage>
        <taxon>Eukaryota</taxon>
        <taxon>Metazoa</taxon>
        <taxon>Ecdysozoa</taxon>
        <taxon>Arthropoda</taxon>
        <taxon>Hexapoda</taxon>
        <taxon>Insecta</taxon>
        <taxon>Pterygota</taxon>
        <taxon>Neoptera</taxon>
        <taxon>Endopterygota</taxon>
        <taxon>Diptera</taxon>
        <taxon>Nematocera</taxon>
        <taxon>Culicoidea</taxon>
        <taxon>Culicidae</taxon>
        <taxon>Anophelinae</taxon>
        <taxon>Anopheles</taxon>
        <taxon>Anopheles maculatus group</taxon>
    </lineage>
</organism>
<keyword evidence="6" id="KW-0964">Secreted</keyword>
<dbReference type="PRINTS" id="PR00276">
    <property type="entry name" value="INSULINFAMLY"/>
</dbReference>
<dbReference type="InterPro" id="IPR022353">
    <property type="entry name" value="Insulin_CS"/>
</dbReference>
<dbReference type="EnsemblMetazoa" id="AMAM006455-RA">
    <property type="protein sequence ID" value="AMAM006455-PA"/>
    <property type="gene ID" value="AMAM006455"/>
</dbReference>